<protein>
    <submittedName>
        <fullName evidence="7">Auxin efflux carrier</fullName>
    </submittedName>
</protein>
<comment type="subcellular location">
    <subcellularLocation>
        <location evidence="1">Membrane</location>
        <topology evidence="1">Multi-pass membrane protein</topology>
    </subcellularLocation>
</comment>
<gene>
    <name evidence="7" type="ORF">BZA70DRAFT_295588</name>
</gene>
<proteinExistence type="predicted"/>
<evidence type="ECO:0000256" key="6">
    <source>
        <dbReference type="SAM" id="Phobius"/>
    </source>
</evidence>
<dbReference type="PANTHER" id="PTHR31794:SF2">
    <property type="entry name" value="AUXIN EFFLUX TRANSPORTER FAMILY PROTEIN (EUROFUNG)"/>
    <property type="match status" value="1"/>
</dbReference>
<dbReference type="RefSeq" id="XP_064768143.1">
    <property type="nucleotide sequence ID" value="XM_064914492.1"/>
</dbReference>
<feature type="transmembrane region" description="Helical" evidence="6">
    <location>
        <begin position="400"/>
        <end position="424"/>
    </location>
</feature>
<name>A0ABR1F5L2_9ASCO</name>
<feature type="transmembrane region" description="Helical" evidence="6">
    <location>
        <begin position="436"/>
        <end position="457"/>
    </location>
</feature>
<feature type="transmembrane region" description="Helical" evidence="6">
    <location>
        <begin position="12"/>
        <end position="38"/>
    </location>
</feature>
<evidence type="ECO:0000256" key="1">
    <source>
        <dbReference type="ARBA" id="ARBA00004141"/>
    </source>
</evidence>
<evidence type="ECO:0000256" key="3">
    <source>
        <dbReference type="ARBA" id="ARBA00022989"/>
    </source>
</evidence>
<accession>A0ABR1F5L2</accession>
<keyword evidence="3 6" id="KW-1133">Transmembrane helix</keyword>
<dbReference type="InterPro" id="IPR004776">
    <property type="entry name" value="Mem_transp_PIN-like"/>
</dbReference>
<keyword evidence="2 6" id="KW-0812">Transmembrane</keyword>
<sequence>MAGHNHPSYATLAFLTFQAVIQVVCVCVLGVWAAHARLLNPSLQKHISQLNVQIFTPCLIFVKLASAITGDKLLDLAIIPVLFLLTTGVSFLSGYILGRINGFTRRECNFVIAMAVFGNSNSLPVSLTIALAQTLPALRWLPDDTSANVASRGILYLLIFQQLGQMLRWSWGYNTLLAKDPDAISEPVSSRSSTIMHGDDDANDQTGGISLDSTSDEYVREAAMYISHNATPDDSTESIALSSKPLFPHDYALGSSGADYSESGQGQTMFYRSEAYDSTGSRGGLHLPTFNRSFSNSEAVDRLHRLAQVPAVKMTLKILTKLNSYMNPPLWAMLSGLMVATIRPLQVLIFESPDGFIANTFTAAVTQTSEVAVPLILVVLGGNLYPDDSLAAPSPSFKRIVTASLIARMLLPAVVLLPVLALVAKFVHVSIVDDPIFIVVLFLLTTAPPAIQLSQICQLNEIFEREMSAILFWGYVVLTLPITMVMVVMSLEVLEWGGRLPVAPSA</sequence>
<feature type="transmembrane region" description="Helical" evidence="6">
    <location>
        <begin position="76"/>
        <end position="98"/>
    </location>
</feature>
<organism evidence="7 8">
    <name type="scientific">Myxozyma melibiosi</name>
    <dbReference type="NCBI Taxonomy" id="54550"/>
    <lineage>
        <taxon>Eukaryota</taxon>
        <taxon>Fungi</taxon>
        <taxon>Dikarya</taxon>
        <taxon>Ascomycota</taxon>
        <taxon>Saccharomycotina</taxon>
        <taxon>Lipomycetes</taxon>
        <taxon>Lipomycetales</taxon>
        <taxon>Lipomycetaceae</taxon>
        <taxon>Myxozyma</taxon>
    </lineage>
</organism>
<keyword evidence="8" id="KW-1185">Reference proteome</keyword>
<feature type="transmembrane region" description="Helical" evidence="6">
    <location>
        <begin position="469"/>
        <end position="491"/>
    </location>
</feature>
<keyword evidence="4 6" id="KW-0472">Membrane</keyword>
<dbReference type="EMBL" id="JBBJBU010000006">
    <property type="protein sequence ID" value="KAK7205110.1"/>
    <property type="molecule type" value="Genomic_DNA"/>
</dbReference>
<evidence type="ECO:0000313" key="8">
    <source>
        <dbReference type="Proteomes" id="UP001498771"/>
    </source>
</evidence>
<evidence type="ECO:0000256" key="2">
    <source>
        <dbReference type="ARBA" id="ARBA00022692"/>
    </source>
</evidence>
<reference evidence="7 8" key="1">
    <citation type="submission" date="2024-03" db="EMBL/GenBank/DDBJ databases">
        <title>Genome-scale model development and genomic sequencing of the oleaginous clade Lipomyces.</title>
        <authorList>
            <consortium name="Lawrence Berkeley National Laboratory"/>
            <person name="Czajka J.J."/>
            <person name="Han Y."/>
            <person name="Kim J."/>
            <person name="Mondo S.J."/>
            <person name="Hofstad B.A."/>
            <person name="Robles A."/>
            <person name="Haridas S."/>
            <person name="Riley R."/>
            <person name="LaButti K."/>
            <person name="Pangilinan J."/>
            <person name="Andreopoulos W."/>
            <person name="Lipzen A."/>
            <person name="Yan J."/>
            <person name="Wang M."/>
            <person name="Ng V."/>
            <person name="Grigoriev I.V."/>
            <person name="Spatafora J.W."/>
            <person name="Magnuson J.K."/>
            <person name="Baker S.E."/>
            <person name="Pomraning K.R."/>
        </authorList>
    </citation>
    <scope>NUCLEOTIDE SEQUENCE [LARGE SCALE GENOMIC DNA]</scope>
    <source>
        <strain evidence="7 8">Phaff 52-87</strain>
    </source>
</reference>
<evidence type="ECO:0000256" key="5">
    <source>
        <dbReference type="SAM" id="MobiDB-lite"/>
    </source>
</evidence>
<dbReference type="PANTHER" id="PTHR31794">
    <property type="entry name" value="AUXIN EFFLUX TRANSPORTER FAMILY PROTEIN (EUROFUNG)"/>
    <property type="match status" value="1"/>
</dbReference>
<comment type="caution">
    <text evidence="7">The sequence shown here is derived from an EMBL/GenBank/DDBJ whole genome shotgun (WGS) entry which is preliminary data.</text>
</comment>
<feature type="region of interest" description="Disordered" evidence="5">
    <location>
        <begin position="188"/>
        <end position="209"/>
    </location>
</feature>
<dbReference type="GeneID" id="90040004"/>
<evidence type="ECO:0000313" key="7">
    <source>
        <dbReference type="EMBL" id="KAK7205110.1"/>
    </source>
</evidence>
<evidence type="ECO:0000256" key="4">
    <source>
        <dbReference type="ARBA" id="ARBA00023136"/>
    </source>
</evidence>
<dbReference type="Proteomes" id="UP001498771">
    <property type="component" value="Unassembled WGS sequence"/>
</dbReference>
<dbReference type="Pfam" id="PF03547">
    <property type="entry name" value="Mem_trans"/>
    <property type="match status" value="1"/>
</dbReference>